<dbReference type="SMART" id="SM00308">
    <property type="entry name" value="LH2"/>
    <property type="match status" value="1"/>
</dbReference>
<dbReference type="PROSITE" id="PS50095">
    <property type="entry name" value="PLAT"/>
    <property type="match status" value="1"/>
</dbReference>
<dbReference type="PROSITE" id="PS00081">
    <property type="entry name" value="LIPOXYGENASE_2"/>
    <property type="match status" value="1"/>
</dbReference>
<evidence type="ECO:0000256" key="1">
    <source>
        <dbReference type="ARBA" id="ARBA00022723"/>
    </source>
</evidence>
<dbReference type="Proteomes" id="UP000596742">
    <property type="component" value="Unassembled WGS sequence"/>
</dbReference>
<keyword evidence="10" id="KW-1185">Reference proteome</keyword>
<comment type="caution">
    <text evidence="9">The sequence shown here is derived from an EMBL/GenBank/DDBJ whole genome shotgun (WGS) entry which is preliminary data.</text>
</comment>
<evidence type="ECO:0000256" key="6">
    <source>
        <dbReference type="SAM" id="Phobius"/>
    </source>
</evidence>
<keyword evidence="6" id="KW-1133">Transmembrane helix</keyword>
<feature type="transmembrane region" description="Helical" evidence="6">
    <location>
        <begin position="9"/>
        <end position="29"/>
    </location>
</feature>
<dbReference type="Gene3D" id="3.10.450.60">
    <property type="match status" value="1"/>
</dbReference>
<evidence type="ECO:0000256" key="5">
    <source>
        <dbReference type="PROSITE-ProRule" id="PRU00152"/>
    </source>
</evidence>
<dbReference type="Gene3D" id="1.20.245.10">
    <property type="entry name" value="Lipoxygenase-1, Domain 5"/>
    <property type="match status" value="1"/>
</dbReference>
<dbReference type="Pfam" id="PF00305">
    <property type="entry name" value="Lipoxygenase"/>
    <property type="match status" value="1"/>
</dbReference>
<evidence type="ECO:0000256" key="2">
    <source>
        <dbReference type="ARBA" id="ARBA00022964"/>
    </source>
</evidence>
<keyword evidence="4" id="KW-0443">Lipid metabolism</keyword>
<keyword evidence="3 9" id="KW-0560">Oxidoreductase</keyword>
<keyword evidence="6" id="KW-0472">Membrane</keyword>
<dbReference type="PRINTS" id="PR00087">
    <property type="entry name" value="LIPOXYGENASE"/>
</dbReference>
<dbReference type="GO" id="GO:0034440">
    <property type="term" value="P:lipid oxidation"/>
    <property type="evidence" value="ECO:0007669"/>
    <property type="project" value="InterPro"/>
</dbReference>
<dbReference type="SUPFAM" id="SSF48484">
    <property type="entry name" value="Lipoxigenase"/>
    <property type="match status" value="1"/>
</dbReference>
<evidence type="ECO:0000259" key="7">
    <source>
        <dbReference type="PROSITE" id="PS50095"/>
    </source>
</evidence>
<dbReference type="PROSITE" id="PS51393">
    <property type="entry name" value="LIPOXYGENASE_3"/>
    <property type="match status" value="1"/>
</dbReference>
<organism evidence="9 10">
    <name type="scientific">Mytilus galloprovincialis</name>
    <name type="common">Mediterranean mussel</name>
    <dbReference type="NCBI Taxonomy" id="29158"/>
    <lineage>
        <taxon>Eukaryota</taxon>
        <taxon>Metazoa</taxon>
        <taxon>Spiralia</taxon>
        <taxon>Lophotrochozoa</taxon>
        <taxon>Mollusca</taxon>
        <taxon>Bivalvia</taxon>
        <taxon>Autobranchia</taxon>
        <taxon>Pteriomorphia</taxon>
        <taxon>Mytilida</taxon>
        <taxon>Mytiloidea</taxon>
        <taxon>Mytilidae</taxon>
        <taxon>Mytilinae</taxon>
        <taxon>Mytilus</taxon>
    </lineage>
</organism>
<dbReference type="SUPFAM" id="SSF49723">
    <property type="entry name" value="Lipase/lipooxygenase domain (PLAT/LH2 domain)"/>
    <property type="match status" value="1"/>
</dbReference>
<protein>
    <submittedName>
        <fullName evidence="9">Arachidonate 5-lipoxygenase</fullName>
        <ecNumber evidence="9">1.13.11.34</ecNumber>
    </submittedName>
</protein>
<sequence>MKDCNSTPLVIAGFIITVLSFVLHLIGYVTSYWLAWFGEIVTHIGLWERCDHIKHIYNKCVSMSAIRDHSVTLTATQILESLALVAYVAAVVCATLHSFVVKQRSLFIVGATTNCVAGSLAVKTGDKKGAGTDANVYIILHGKGPQTSKYNLDTFFKNDFEQGSIDDYTVDSDVNIPEVQRIELWRDNYGLFSNWYLDWIEVTNVESGITSIFPAMKWIKADHHYIFNHIDTCLPQDDPFKQKRMLELQTIKKDYQLQVKIPGLPAQVKDLPDDESFSFDYKFNIGKKLTIFALEKLIIVTRDLQGKGMTQIITELAFGVTEEMVKPFLEGKTLEEAMKEKRLFIIDLALLEGCPAKTEDLVITCPFSLFYFNNANHLMPIAIQLFQQKGTDNPVFLPSDPEYTWMMAKMWYNLAEAHYHQALTHLNLTHFMMEGICVATKRNLSPSHPICRLLTPHFMYLIAINFLGLGTLINPGGLFDKTSSGGINGAFFLMRKSMEFWRLDTHGTLPENLKSRGVLDQSVLKDAYHMRDDALLLYDAIKTYVQNYVTHYYSVEGSLKADYEIQNWGAEIVKSRDDGGVGILGVPNDGKFETIDQLVVTLTAIIYTCSVAHAAANFQQYDEYAAPFRMAFTMHGVPPKDKSQVEIETILKTIPNRAELLELMSITKVLSEKATQSLGDFEKQLIVDPPAVKIVHEFRQSLRDIGKTIDERNKIRENPYDWLHPTAIPNAISI</sequence>
<feature type="transmembrane region" description="Helical" evidence="6">
    <location>
        <begin position="82"/>
        <end position="101"/>
    </location>
</feature>
<evidence type="ECO:0000313" key="9">
    <source>
        <dbReference type="EMBL" id="VDI58657.1"/>
    </source>
</evidence>
<evidence type="ECO:0000256" key="4">
    <source>
        <dbReference type="ARBA" id="ARBA00023098"/>
    </source>
</evidence>
<feature type="domain" description="PLAT" evidence="7">
    <location>
        <begin position="116"/>
        <end position="233"/>
    </location>
</feature>
<dbReference type="GO" id="GO:0004051">
    <property type="term" value="F:arachidonate 5-lipoxygenase activity"/>
    <property type="evidence" value="ECO:0007669"/>
    <property type="project" value="UniProtKB-EC"/>
</dbReference>
<dbReference type="PANTHER" id="PTHR11771">
    <property type="entry name" value="LIPOXYGENASE"/>
    <property type="match status" value="1"/>
</dbReference>
<keyword evidence="2" id="KW-0223">Dioxygenase</keyword>
<dbReference type="Gene3D" id="2.60.60.20">
    <property type="entry name" value="PLAT/LH2 domain"/>
    <property type="match status" value="1"/>
</dbReference>
<dbReference type="OrthoDB" id="407298at2759"/>
<proteinExistence type="predicted"/>
<keyword evidence="1" id="KW-0479">Metal-binding</keyword>
<gene>
    <name evidence="9" type="ORF">MGAL_10B013732</name>
</gene>
<evidence type="ECO:0000259" key="8">
    <source>
        <dbReference type="PROSITE" id="PS51393"/>
    </source>
</evidence>
<dbReference type="InterPro" id="IPR020834">
    <property type="entry name" value="LipOase_CS"/>
</dbReference>
<dbReference type="InterPro" id="IPR036226">
    <property type="entry name" value="LipOase_C_sf"/>
</dbReference>
<keyword evidence="6" id="KW-0812">Transmembrane</keyword>
<evidence type="ECO:0000313" key="10">
    <source>
        <dbReference type="Proteomes" id="UP000596742"/>
    </source>
</evidence>
<reference evidence="9" key="1">
    <citation type="submission" date="2018-11" db="EMBL/GenBank/DDBJ databases">
        <authorList>
            <person name="Alioto T."/>
            <person name="Alioto T."/>
        </authorList>
    </citation>
    <scope>NUCLEOTIDE SEQUENCE</scope>
</reference>
<dbReference type="InterPro" id="IPR000907">
    <property type="entry name" value="LipOase"/>
</dbReference>
<dbReference type="Gene3D" id="1.20.140.150">
    <property type="match status" value="1"/>
</dbReference>
<dbReference type="EMBL" id="UYJE01007863">
    <property type="protein sequence ID" value="VDI58657.1"/>
    <property type="molecule type" value="Genomic_DNA"/>
</dbReference>
<comment type="caution">
    <text evidence="5">Lacks conserved residue(s) required for the propagation of feature annotation.</text>
</comment>
<dbReference type="EC" id="1.13.11.34" evidence="9"/>
<dbReference type="Pfam" id="PF01477">
    <property type="entry name" value="PLAT"/>
    <property type="match status" value="1"/>
</dbReference>
<evidence type="ECO:0000256" key="3">
    <source>
        <dbReference type="ARBA" id="ARBA00023002"/>
    </source>
</evidence>
<dbReference type="InterPro" id="IPR036392">
    <property type="entry name" value="PLAT/LH2_dom_sf"/>
</dbReference>
<feature type="domain" description="Lipoxygenase" evidence="8">
    <location>
        <begin position="318"/>
        <end position="734"/>
    </location>
</feature>
<name>A0A8B6G4S8_MYTGA</name>
<dbReference type="AlphaFoldDB" id="A0A8B6G4S8"/>
<dbReference type="InterPro" id="IPR001024">
    <property type="entry name" value="PLAT/LH2_dom"/>
</dbReference>
<dbReference type="InterPro" id="IPR013819">
    <property type="entry name" value="LipOase_C"/>
</dbReference>
<accession>A0A8B6G4S8</accession>
<dbReference type="GO" id="GO:0046872">
    <property type="term" value="F:metal ion binding"/>
    <property type="evidence" value="ECO:0007669"/>
    <property type="project" value="UniProtKB-KW"/>
</dbReference>